<evidence type="ECO:0008006" key="3">
    <source>
        <dbReference type="Google" id="ProtNLM"/>
    </source>
</evidence>
<protein>
    <recommendedName>
        <fullName evidence="3">CopG family transcriptional regulator</fullName>
    </recommendedName>
</protein>
<name>K9TZP1_CHRTP</name>
<keyword evidence="2" id="KW-1185">Reference proteome</keyword>
<dbReference type="AlphaFoldDB" id="K9TZP1"/>
<dbReference type="InParanoid" id="K9TZP1"/>
<dbReference type="OrthoDB" id="9155116at2"/>
<gene>
    <name evidence="1" type="ORF">Chro_2584</name>
</gene>
<organism evidence="1 2">
    <name type="scientific">Chroococcidiopsis thermalis (strain PCC 7203)</name>
    <dbReference type="NCBI Taxonomy" id="251229"/>
    <lineage>
        <taxon>Bacteria</taxon>
        <taxon>Bacillati</taxon>
        <taxon>Cyanobacteriota</taxon>
        <taxon>Cyanophyceae</taxon>
        <taxon>Chroococcidiopsidales</taxon>
        <taxon>Chroococcidiopsidaceae</taxon>
        <taxon>Chroococcidiopsis</taxon>
    </lineage>
</organism>
<accession>K9TZP1</accession>
<dbReference type="EMBL" id="CP003597">
    <property type="protein sequence ID" value="AFY88060.1"/>
    <property type="molecule type" value="Genomic_DNA"/>
</dbReference>
<evidence type="ECO:0000313" key="2">
    <source>
        <dbReference type="Proteomes" id="UP000010384"/>
    </source>
</evidence>
<reference evidence="1 2" key="1">
    <citation type="submission" date="2012-06" db="EMBL/GenBank/DDBJ databases">
        <title>Finished chromosome of genome of Chroococcidiopsis thermalis PCC 7203.</title>
        <authorList>
            <consortium name="US DOE Joint Genome Institute"/>
            <person name="Gugger M."/>
            <person name="Coursin T."/>
            <person name="Rippka R."/>
            <person name="Tandeau De Marsac N."/>
            <person name="Huntemann M."/>
            <person name="Wei C.-L."/>
            <person name="Han J."/>
            <person name="Detter J.C."/>
            <person name="Han C."/>
            <person name="Tapia R."/>
            <person name="Davenport K."/>
            <person name="Daligault H."/>
            <person name="Erkkila T."/>
            <person name="Gu W."/>
            <person name="Munk A.C.C."/>
            <person name="Teshima H."/>
            <person name="Xu Y."/>
            <person name="Chain P."/>
            <person name="Chen A."/>
            <person name="Krypides N."/>
            <person name="Mavromatis K."/>
            <person name="Markowitz V."/>
            <person name="Szeto E."/>
            <person name="Ivanova N."/>
            <person name="Mikhailova N."/>
            <person name="Ovchinnikova G."/>
            <person name="Pagani I."/>
            <person name="Pati A."/>
            <person name="Goodwin L."/>
            <person name="Peters L."/>
            <person name="Pitluck S."/>
            <person name="Woyke T."/>
            <person name="Kerfeld C."/>
        </authorList>
    </citation>
    <scope>NUCLEOTIDE SEQUENCE [LARGE SCALE GENOMIC DNA]</scope>
    <source>
        <strain evidence="1 2">PCC 7203</strain>
    </source>
</reference>
<proteinExistence type="predicted"/>
<dbReference type="Proteomes" id="UP000010384">
    <property type="component" value="Chromosome"/>
</dbReference>
<dbReference type="STRING" id="251229.Chro_2584"/>
<evidence type="ECO:0000313" key="1">
    <source>
        <dbReference type="EMBL" id="AFY88060.1"/>
    </source>
</evidence>
<dbReference type="eggNOG" id="ENOG5033HWW">
    <property type="taxonomic scope" value="Bacteria"/>
</dbReference>
<sequence>MSENHLSIRIPTTEMSILEQYCKKHQRTKTDVIREFIRSLSQNVSIR</sequence>
<dbReference type="HOGENOM" id="CLU_202531_3_0_3"/>
<dbReference type="KEGG" id="cthe:Chro_2584"/>